<reference evidence="2 3" key="1">
    <citation type="submission" date="2018-06" db="EMBL/GenBank/DDBJ databases">
        <title>Azoarcus communis strain SWub3 genome.</title>
        <authorList>
            <person name="Zorraquino Salvo V."/>
            <person name="Toubiana D."/>
            <person name="Blumwald E."/>
        </authorList>
    </citation>
    <scope>NUCLEOTIDE SEQUENCE [LARGE SCALE GENOMIC DNA]</scope>
    <source>
        <strain evidence="2 3">SWub3</strain>
    </source>
</reference>
<dbReference type="EMBL" id="QKOE01000011">
    <property type="protein sequence ID" value="PZA15732.1"/>
    <property type="molecule type" value="Genomic_DNA"/>
</dbReference>
<name>A0A323URT7_9RHOO</name>
<dbReference type="AlphaFoldDB" id="A0A323URT7"/>
<sequence length="124" mass="13795">MTLDRVSQLLEDIRLVDHERFEFVQALRELIRSLDPSVSEEVKYGGILFSAGKPFCGIFSYAKHVSLEFGAGASLQDPFGVLEGAGKLRRHIKLLSVEDIAEKHVREYLLLAFSAASNPSDSRS</sequence>
<gene>
    <name evidence="2" type="ORF">DNK49_14775</name>
</gene>
<comment type="caution">
    <text evidence="2">The sequence shown here is derived from an EMBL/GenBank/DDBJ whole genome shotgun (WGS) entry which is preliminary data.</text>
</comment>
<dbReference type="RefSeq" id="WP_110526103.1">
    <property type="nucleotide sequence ID" value="NZ_QKOE01000011.1"/>
</dbReference>
<organism evidence="2 3">
    <name type="scientific">Parazoarcus communis SWub3 = DSM 12120</name>
    <dbReference type="NCBI Taxonomy" id="1121029"/>
    <lineage>
        <taxon>Bacteria</taxon>
        <taxon>Pseudomonadati</taxon>
        <taxon>Pseudomonadota</taxon>
        <taxon>Betaproteobacteria</taxon>
        <taxon>Rhodocyclales</taxon>
        <taxon>Zoogloeaceae</taxon>
        <taxon>Parazoarcus</taxon>
    </lineage>
</organism>
<evidence type="ECO:0000313" key="2">
    <source>
        <dbReference type="EMBL" id="PZA15732.1"/>
    </source>
</evidence>
<dbReference type="OrthoDB" id="7619808at2"/>
<protein>
    <submittedName>
        <fullName evidence="2">DUF1801 domain-containing protein</fullName>
    </submittedName>
</protein>
<evidence type="ECO:0000313" key="3">
    <source>
        <dbReference type="Proteomes" id="UP000248259"/>
    </source>
</evidence>
<proteinExistence type="predicted"/>
<dbReference type="Gene3D" id="3.90.1150.200">
    <property type="match status" value="1"/>
</dbReference>
<feature type="domain" description="YdhG-like" evidence="1">
    <location>
        <begin position="24"/>
        <end position="110"/>
    </location>
</feature>
<dbReference type="Pfam" id="PF08818">
    <property type="entry name" value="DUF1801"/>
    <property type="match status" value="1"/>
</dbReference>
<evidence type="ECO:0000259" key="1">
    <source>
        <dbReference type="Pfam" id="PF08818"/>
    </source>
</evidence>
<dbReference type="SUPFAM" id="SSF159888">
    <property type="entry name" value="YdhG-like"/>
    <property type="match status" value="1"/>
</dbReference>
<accession>A0A323URT7</accession>
<keyword evidence="3" id="KW-1185">Reference proteome</keyword>
<dbReference type="InterPro" id="IPR014922">
    <property type="entry name" value="YdhG-like"/>
</dbReference>
<dbReference type="Proteomes" id="UP000248259">
    <property type="component" value="Unassembled WGS sequence"/>
</dbReference>